<evidence type="ECO:0000256" key="1">
    <source>
        <dbReference type="SAM" id="MobiDB-lite"/>
    </source>
</evidence>
<accession>A0A2X0L3U8</accession>
<dbReference type="Proteomes" id="UP000249723">
    <property type="component" value="Unassembled WGS sequence"/>
</dbReference>
<gene>
    <name evidence="2" type="ORF">BZ3500_MVSOF-1268-A1-R1_CHR6-3G08642</name>
</gene>
<name>A0A2X0L3U8_9BASI</name>
<dbReference type="OrthoDB" id="2535043at2759"/>
<dbReference type="AlphaFoldDB" id="A0A2X0L3U8"/>
<feature type="region of interest" description="Disordered" evidence="1">
    <location>
        <begin position="1"/>
        <end position="76"/>
    </location>
</feature>
<feature type="compositionally biased region" description="Low complexity" evidence="1">
    <location>
        <begin position="25"/>
        <end position="55"/>
    </location>
</feature>
<evidence type="ECO:0000313" key="3">
    <source>
        <dbReference type="Proteomes" id="UP000249723"/>
    </source>
</evidence>
<protein>
    <submittedName>
        <fullName evidence="2">BZ3500_MvSof-1268-A1-R1_Chr6-3g08642 protein</fullName>
    </submittedName>
</protein>
<keyword evidence="3" id="KW-1185">Reference proteome</keyword>
<feature type="compositionally biased region" description="Polar residues" evidence="1">
    <location>
        <begin position="1"/>
        <end position="11"/>
    </location>
</feature>
<evidence type="ECO:0000313" key="2">
    <source>
        <dbReference type="EMBL" id="SCZ93411.1"/>
    </source>
</evidence>
<reference evidence="3" key="1">
    <citation type="submission" date="2016-10" db="EMBL/GenBank/DDBJ databases">
        <authorList>
            <person name="Jeantristanb JTB J.-T."/>
            <person name="Ricardo R."/>
        </authorList>
    </citation>
    <scope>NUCLEOTIDE SEQUENCE [LARGE SCALE GENOMIC DNA]</scope>
</reference>
<organism evidence="2 3">
    <name type="scientific">Microbotryum saponariae</name>
    <dbReference type="NCBI Taxonomy" id="289078"/>
    <lineage>
        <taxon>Eukaryota</taxon>
        <taxon>Fungi</taxon>
        <taxon>Dikarya</taxon>
        <taxon>Basidiomycota</taxon>
        <taxon>Pucciniomycotina</taxon>
        <taxon>Microbotryomycetes</taxon>
        <taxon>Microbotryales</taxon>
        <taxon>Microbotryaceae</taxon>
        <taxon>Microbotryum</taxon>
    </lineage>
</organism>
<dbReference type="EMBL" id="FMWP01000048">
    <property type="protein sequence ID" value="SCZ93411.1"/>
    <property type="molecule type" value="Genomic_DNA"/>
</dbReference>
<proteinExistence type="predicted"/>
<sequence>MGCICSRSQAESGHHETASLLPSDTSSLRPESTSESSGRVEESTSTGTGATTQAAVDGGRSEPKATAGSPPSSSEARQLPLTLIDLPDELIEYICYFLDRDMWTRHLSLRHLSLVRRRCRGPAQARWRPFRRIRLCLTSSACLTPTSQTLWEAVRNHPSPSPVQRLEIKEGYLHAPFSPQLLASIADRCSYTLKELVLSRLSEVNLQQLRAVAGLTYLALRSCKFYYGVVTLSTIRRLEINAQAVLDLPECHLPLLEDLVFFDHREYKEGLAENSKFEYLLKNIADTLRRLYLHPIEREAFEEVVLRWLPTCRNISLIKLFVEYGTDPQDESDLINALPAHIDPAEVHNLSPSEDDTDGLTFKEIEFDTLLVIANQLAPGTPFYGENHSGSKRSCFRFASDLCIHSDRIDRSSGPRMRQRL</sequence>